<evidence type="ECO:0000256" key="1">
    <source>
        <dbReference type="SAM" id="MobiDB-lite"/>
    </source>
</evidence>
<feature type="region of interest" description="Disordered" evidence="1">
    <location>
        <begin position="1"/>
        <end position="28"/>
    </location>
</feature>
<protein>
    <submittedName>
        <fullName evidence="4">Protein LTV1 homolog</fullName>
    </submittedName>
</protein>
<dbReference type="EMBL" id="UZAF01017403">
    <property type="protein sequence ID" value="VDO41286.1"/>
    <property type="molecule type" value="Genomic_DNA"/>
</dbReference>
<accession>A0A0N4WIQ5</accession>
<organism evidence="4">
    <name type="scientific">Haemonchus placei</name>
    <name type="common">Barber's pole worm</name>
    <dbReference type="NCBI Taxonomy" id="6290"/>
    <lineage>
        <taxon>Eukaryota</taxon>
        <taxon>Metazoa</taxon>
        <taxon>Ecdysozoa</taxon>
        <taxon>Nematoda</taxon>
        <taxon>Chromadorea</taxon>
        <taxon>Rhabditida</taxon>
        <taxon>Rhabditina</taxon>
        <taxon>Rhabditomorpha</taxon>
        <taxon>Strongyloidea</taxon>
        <taxon>Trichostrongylidae</taxon>
        <taxon>Haemonchus</taxon>
    </lineage>
</organism>
<dbReference type="OrthoDB" id="5806098at2759"/>
<dbReference type="Proteomes" id="UP000268014">
    <property type="component" value="Unassembled WGS sequence"/>
</dbReference>
<reference evidence="2 3" key="2">
    <citation type="submission" date="2018-11" db="EMBL/GenBank/DDBJ databases">
        <authorList>
            <consortium name="Pathogen Informatics"/>
        </authorList>
    </citation>
    <scope>NUCLEOTIDE SEQUENCE [LARGE SCALE GENOMIC DNA]</scope>
    <source>
        <strain evidence="2 3">MHpl1</strain>
    </source>
</reference>
<feature type="compositionally biased region" description="Polar residues" evidence="1">
    <location>
        <begin position="18"/>
        <end position="28"/>
    </location>
</feature>
<name>A0A0N4WIQ5_HAEPC</name>
<gene>
    <name evidence="2" type="ORF">HPLM_LOCUS10844</name>
</gene>
<keyword evidence="3" id="KW-1185">Reference proteome</keyword>
<evidence type="ECO:0000313" key="2">
    <source>
        <dbReference type="EMBL" id="VDO41286.1"/>
    </source>
</evidence>
<proteinExistence type="predicted"/>
<reference evidence="4" key="1">
    <citation type="submission" date="2017-02" db="UniProtKB">
        <authorList>
            <consortium name="WormBaseParasite"/>
        </authorList>
    </citation>
    <scope>IDENTIFICATION</scope>
</reference>
<sequence length="222" mass="25287">MQLATARLQNNRSEEENMTAQVKKQTVSTPRLALGNVKNVATPNRAGLKPSTPMPKPTLQTVSSNLDISESRRRLSELCSGRNSLKPHSSALQPSELHRFDLSDDVIEECSLEEDKDDCSHSFQDNVVLHEAENEAEYLQKLISRDHGGLYDIDEEDPIEFCGPENEPDNYDDIKTNTPVLTEDYHRFQYEKPDEDGLQIARKYTLEEMETLFDSVNEVLIF</sequence>
<evidence type="ECO:0000313" key="4">
    <source>
        <dbReference type="WBParaSite" id="HPLM_0001085201-mRNA-1"/>
    </source>
</evidence>
<dbReference type="OMA" id="TEDYHRF"/>
<evidence type="ECO:0000313" key="3">
    <source>
        <dbReference type="Proteomes" id="UP000268014"/>
    </source>
</evidence>
<dbReference type="AlphaFoldDB" id="A0A0N4WIQ5"/>
<dbReference type="WBParaSite" id="HPLM_0001085201-mRNA-1">
    <property type="protein sequence ID" value="HPLM_0001085201-mRNA-1"/>
    <property type="gene ID" value="HPLM_0001085201"/>
</dbReference>